<dbReference type="Gene3D" id="1.20.120.520">
    <property type="entry name" value="nmb1532 protein domain like"/>
    <property type="match status" value="1"/>
</dbReference>
<name>A0ABQ3XW99_9ACTN</name>
<dbReference type="RefSeq" id="WP_203759969.1">
    <property type="nucleotide sequence ID" value="NZ_BAAABO010000004.1"/>
</dbReference>
<comment type="caution">
    <text evidence="2">The sequence shown here is derived from an EMBL/GenBank/DDBJ whole genome shotgun (WGS) entry which is preliminary data.</text>
</comment>
<evidence type="ECO:0000259" key="1">
    <source>
        <dbReference type="Pfam" id="PF01814"/>
    </source>
</evidence>
<dbReference type="EMBL" id="BOMI01000009">
    <property type="protein sequence ID" value="GID71991.1"/>
    <property type="molecule type" value="Genomic_DNA"/>
</dbReference>
<dbReference type="PANTHER" id="PTHR39966:SF1">
    <property type="entry name" value="HEMERYTHRIN-LIKE DOMAIN-CONTAINING PROTEIN"/>
    <property type="match status" value="1"/>
</dbReference>
<evidence type="ECO:0000313" key="3">
    <source>
        <dbReference type="Proteomes" id="UP000609879"/>
    </source>
</evidence>
<accession>A0ABQ3XW99</accession>
<dbReference type="Pfam" id="PF01814">
    <property type="entry name" value="Hemerythrin"/>
    <property type="match status" value="1"/>
</dbReference>
<dbReference type="InterPro" id="IPR012312">
    <property type="entry name" value="Hemerythrin-like"/>
</dbReference>
<dbReference type="Proteomes" id="UP000609879">
    <property type="component" value="Unassembled WGS sequence"/>
</dbReference>
<feature type="domain" description="Hemerythrin-like" evidence="1">
    <location>
        <begin position="11"/>
        <end position="140"/>
    </location>
</feature>
<reference evidence="2 3" key="1">
    <citation type="submission" date="2021-01" db="EMBL/GenBank/DDBJ databases">
        <title>Whole genome shotgun sequence of Actinoplanes deccanensis NBRC 13994.</title>
        <authorList>
            <person name="Komaki H."/>
            <person name="Tamura T."/>
        </authorList>
    </citation>
    <scope>NUCLEOTIDE SEQUENCE [LARGE SCALE GENOMIC DNA]</scope>
    <source>
        <strain evidence="2 3">NBRC 13994</strain>
    </source>
</reference>
<dbReference type="CDD" id="cd12108">
    <property type="entry name" value="Hr-like"/>
    <property type="match status" value="1"/>
</dbReference>
<sequence>MTTTTDTWDMIMVHRVFRREFRLMPALVRAVAPGDTARAEVLADHLASVALGLHHHHTAEDEMVWPLLLRRAAMHADLINRMEAQHERLHEPLARIDKILPSWRATASVADRDELADVIAQASVALDEHLADEESEILPIIEEHLSPAEWHAVGERGREILPKGKMALIFLGALLEEATPDEERRFLAELPAPARLLWRLGGRRTYAKARDRVRQG</sequence>
<keyword evidence="3" id="KW-1185">Reference proteome</keyword>
<evidence type="ECO:0000313" key="2">
    <source>
        <dbReference type="EMBL" id="GID71991.1"/>
    </source>
</evidence>
<gene>
    <name evidence="2" type="ORF">Ade02nite_06320</name>
</gene>
<dbReference type="PANTHER" id="PTHR39966">
    <property type="entry name" value="BLL2471 PROTEIN-RELATED"/>
    <property type="match status" value="1"/>
</dbReference>
<proteinExistence type="predicted"/>
<organism evidence="2 3">
    <name type="scientific">Paractinoplanes deccanensis</name>
    <dbReference type="NCBI Taxonomy" id="113561"/>
    <lineage>
        <taxon>Bacteria</taxon>
        <taxon>Bacillati</taxon>
        <taxon>Actinomycetota</taxon>
        <taxon>Actinomycetes</taxon>
        <taxon>Micromonosporales</taxon>
        <taxon>Micromonosporaceae</taxon>
        <taxon>Paractinoplanes</taxon>
    </lineage>
</organism>
<protein>
    <recommendedName>
        <fullName evidence="1">Hemerythrin-like domain-containing protein</fullName>
    </recommendedName>
</protein>